<accession>A0AC61RJ59</accession>
<organism evidence="1 2">
    <name type="scientific">Lepagella muris</name>
    <dbReference type="NCBI Taxonomy" id="3032870"/>
    <lineage>
        <taxon>Bacteria</taxon>
        <taxon>Pseudomonadati</taxon>
        <taxon>Bacteroidota</taxon>
        <taxon>Bacteroidia</taxon>
        <taxon>Bacteroidales</taxon>
        <taxon>Muribaculaceae</taxon>
        <taxon>Lepagella</taxon>
    </lineage>
</organism>
<dbReference type="Proteomes" id="UP000306319">
    <property type="component" value="Unassembled WGS sequence"/>
</dbReference>
<evidence type="ECO:0000313" key="2">
    <source>
        <dbReference type="Proteomes" id="UP000306319"/>
    </source>
</evidence>
<comment type="caution">
    <text evidence="1">The sequence shown here is derived from an EMBL/GenBank/DDBJ whole genome shotgun (WGS) entry which is preliminary data.</text>
</comment>
<sequence>MENIVTTIIMILIVACMPVVSKGEEPVDTVKVVKKADEVVVTRKGTVTRLEATRMDSLQNGKYYIYEVDVRTSSPDEEYDLPDLWEMKLPFLPNDCDNCSGRRLRRQLTGFSHVYWGWRFNYNDRREVKNGFEVGVRDLVGVRWDHGPQTVGFSIGAGFGMMRFLAQDGFCYAKHGDALVFRKISEGIKVDKSRFDVWRFHIPVLLDVPLGKVGNFSIGGVANLNTYASSKTQTISGDERESVKYKHFQQRLFTADLFASLTIEGIGIYATWSPMSVFGAGFGPELKGWSIGVDLLTF</sequence>
<keyword evidence="2" id="KW-1185">Reference proteome</keyword>
<proteinExistence type="predicted"/>
<dbReference type="EMBL" id="SRYB01000013">
    <property type="protein sequence ID" value="TGY78492.1"/>
    <property type="molecule type" value="Genomic_DNA"/>
</dbReference>
<evidence type="ECO:0000313" key="1">
    <source>
        <dbReference type="EMBL" id="TGY78492.1"/>
    </source>
</evidence>
<name>A0AC61RJ59_9BACT</name>
<reference evidence="1" key="1">
    <citation type="submission" date="2019-04" db="EMBL/GenBank/DDBJ databases">
        <title>Microbes associate with the intestines of laboratory mice.</title>
        <authorList>
            <person name="Navarre W."/>
            <person name="Wong E."/>
            <person name="Huang K."/>
            <person name="Tropini C."/>
            <person name="Ng K."/>
            <person name="Yu B."/>
        </authorList>
    </citation>
    <scope>NUCLEOTIDE SEQUENCE</scope>
    <source>
        <strain evidence="1">NM04_E33</strain>
    </source>
</reference>
<gene>
    <name evidence="1" type="ORF">E5331_10395</name>
</gene>
<protein>
    <submittedName>
        <fullName evidence="1">Uncharacterized protein</fullName>
    </submittedName>
</protein>